<dbReference type="InterPro" id="IPR034746">
    <property type="entry name" value="POTRA"/>
</dbReference>
<dbReference type="KEGG" id="tmar:MARIT_0112"/>
<dbReference type="CDD" id="cd07205">
    <property type="entry name" value="Pat_PNPLA6_PNPLA7_NTE1_like"/>
    <property type="match status" value="1"/>
</dbReference>
<dbReference type="InterPro" id="IPR050301">
    <property type="entry name" value="NTE"/>
</dbReference>
<dbReference type="OrthoDB" id="9770965at2"/>
<feature type="active site" description="Proton acceptor" evidence="6">
    <location>
        <position position="204"/>
    </location>
</feature>
<dbReference type="Pfam" id="PF01734">
    <property type="entry name" value="Patatin"/>
    <property type="match status" value="1"/>
</dbReference>
<evidence type="ECO:0000256" key="1">
    <source>
        <dbReference type="ARBA" id="ARBA00004370"/>
    </source>
</evidence>
<dbReference type="EMBL" id="LT634361">
    <property type="protein sequence ID" value="SFZ80033.1"/>
    <property type="molecule type" value="Genomic_DNA"/>
</dbReference>
<evidence type="ECO:0000313" key="9">
    <source>
        <dbReference type="EMBL" id="SFZ80033.1"/>
    </source>
</evidence>
<dbReference type="InterPro" id="IPR002641">
    <property type="entry name" value="PNPLA_dom"/>
</dbReference>
<gene>
    <name evidence="9" type="ORF">MARIT_0112</name>
</gene>
<comment type="subcellular location">
    <subcellularLocation>
        <location evidence="1">Membrane</location>
    </subcellularLocation>
</comment>
<dbReference type="RefSeq" id="WP_100211977.1">
    <property type="nucleotide sequence ID" value="NZ_CP138495.1"/>
</dbReference>
<keyword evidence="2 6" id="KW-0378">Hydrolase</keyword>
<dbReference type="Gene3D" id="3.10.20.310">
    <property type="entry name" value="membrane protein fhac"/>
    <property type="match status" value="1"/>
</dbReference>
<evidence type="ECO:0000256" key="4">
    <source>
        <dbReference type="ARBA" id="ARBA00023098"/>
    </source>
</evidence>
<dbReference type="InterPro" id="IPR043864">
    <property type="entry name" value="Omp85-like_dom"/>
</dbReference>
<dbReference type="PROSITE" id="PS51779">
    <property type="entry name" value="POTRA"/>
    <property type="match status" value="1"/>
</dbReference>
<evidence type="ECO:0000313" key="10">
    <source>
        <dbReference type="Proteomes" id="UP000231564"/>
    </source>
</evidence>
<feature type="domain" description="PNPLA" evidence="7">
    <location>
        <begin position="27"/>
        <end position="217"/>
    </location>
</feature>
<dbReference type="GO" id="GO:0016042">
    <property type="term" value="P:lipid catabolic process"/>
    <property type="evidence" value="ECO:0007669"/>
    <property type="project" value="UniProtKB-UniRule"/>
</dbReference>
<reference evidence="9 10" key="1">
    <citation type="submission" date="2016-11" db="EMBL/GenBank/DDBJ databases">
        <authorList>
            <person name="Jaros S."/>
            <person name="Januszkiewicz K."/>
            <person name="Wedrychowicz H."/>
        </authorList>
    </citation>
    <scope>NUCLEOTIDE SEQUENCE [LARGE SCALE GENOMIC DNA]</scope>
    <source>
        <strain evidence="9">NCIMB 2154T</strain>
    </source>
</reference>
<sequence>MKKFLSLLLLLTSLVIYPQKKQPKVGLVLSGGGAKGFAHVGVLKELEKAGVQIDYIGGTSMGAIVGGLYASGYSARQIEKIVTETNFYTILQDKIPRRAKTFFDKENGEKHAISLPIRENAIGLPQGVSKGQNVLNFLTELLAPVDHITNFSKLPIPFYCLATNAETGEEVLLENGFLPLALRASGSFPTLLHPVEINGDLLIDGGIANNFPVDVMKEKGVDIIIGVDVQGKLVNRKKLTSVVAILNQIVSYRMYENSDEKKRNVDVYMHPNVLDYTVVSFDKGKEILKEGERVSKPLNVIFTKIAKLQTTKRSIQRAKPNNDKFLVNKISIKGNKNYTKDYILGTLKIKMGDSITYQELSKRINSLTATKNFQRIDYHFKKLNEGKKLTLKVKESDVRARLRLGLHYDLLYRSGVLLNYNHKKIFLKNDVLSLDVVVGDNIRYNLDYFVDNGLRWNYGFKSRYNRFKTAFAFNDEVVNEIDVTYRDFTNTLYGQTTFDKKFAFGVGVEAKNLRVFSQTLKNNLERFTVFDDSNYLNGLAYLKLDTFDDRYFPSKGVYGNIGFKWFLWSNRNENIKNRIDDSNAFSRFSQLTGTVSFATTFWERLTFQYTSEAGFTLGKEASKVFDYRLGGYNKNYINNFIPFYGYEIGALSEQSFLKSEFQFRYCFLEKHYASFIANYARVGENVLKGGNLFENTKSGYALGYSLETFLGPIELKYTWSPDTSENYWLFNLGFWF</sequence>
<keyword evidence="10" id="KW-1185">Reference proteome</keyword>
<evidence type="ECO:0000256" key="3">
    <source>
        <dbReference type="ARBA" id="ARBA00022963"/>
    </source>
</evidence>
<keyword evidence="5" id="KW-0472">Membrane</keyword>
<dbReference type="PANTHER" id="PTHR14226:SF29">
    <property type="entry name" value="NEUROPATHY TARGET ESTERASE SWS"/>
    <property type="match status" value="1"/>
</dbReference>
<evidence type="ECO:0000256" key="2">
    <source>
        <dbReference type="ARBA" id="ARBA00022801"/>
    </source>
</evidence>
<organism evidence="9 10">
    <name type="scientific">Tenacibaculum maritimum NCIMB 2154</name>
    <dbReference type="NCBI Taxonomy" id="1349785"/>
    <lineage>
        <taxon>Bacteria</taxon>
        <taxon>Pseudomonadati</taxon>
        <taxon>Bacteroidota</taxon>
        <taxon>Flavobacteriia</taxon>
        <taxon>Flavobacteriales</taxon>
        <taxon>Flavobacteriaceae</taxon>
        <taxon>Tenacibaculum</taxon>
    </lineage>
</organism>
<dbReference type="GO" id="GO:0019867">
    <property type="term" value="C:outer membrane"/>
    <property type="evidence" value="ECO:0007669"/>
    <property type="project" value="InterPro"/>
</dbReference>
<name>A0A2H1E5K1_9FLAO</name>
<feature type="domain" description="POTRA" evidence="8">
    <location>
        <begin position="325"/>
        <end position="396"/>
    </location>
</feature>
<feature type="short sequence motif" description="GXGXXG" evidence="6">
    <location>
        <begin position="31"/>
        <end position="36"/>
    </location>
</feature>
<evidence type="ECO:0000256" key="5">
    <source>
        <dbReference type="ARBA" id="ARBA00023136"/>
    </source>
</evidence>
<dbReference type="SUPFAM" id="SSF52151">
    <property type="entry name" value="FabD/lysophospholipase-like"/>
    <property type="match status" value="1"/>
</dbReference>
<dbReference type="GeneID" id="47721721"/>
<evidence type="ECO:0000259" key="7">
    <source>
        <dbReference type="PROSITE" id="PS51635"/>
    </source>
</evidence>
<keyword evidence="4 6" id="KW-0443">Lipid metabolism</keyword>
<dbReference type="InterPro" id="IPR016035">
    <property type="entry name" value="Acyl_Trfase/lysoPLipase"/>
</dbReference>
<protein>
    <submittedName>
        <fullName evidence="9">Probable esterase of the alpha-beta hydrolase superfamily</fullName>
    </submittedName>
</protein>
<dbReference type="AlphaFoldDB" id="A0A2H1E5K1"/>
<dbReference type="STRING" id="1349785.GCA_000509405_00973"/>
<dbReference type="PANTHER" id="PTHR14226">
    <property type="entry name" value="NEUROPATHY TARGET ESTERASE/SWISS CHEESE D.MELANOGASTER"/>
    <property type="match status" value="1"/>
</dbReference>
<dbReference type="PROSITE" id="PS51635">
    <property type="entry name" value="PNPLA"/>
    <property type="match status" value="1"/>
</dbReference>
<feature type="short sequence motif" description="GXSXG" evidence="6">
    <location>
        <begin position="58"/>
        <end position="62"/>
    </location>
</feature>
<evidence type="ECO:0000259" key="8">
    <source>
        <dbReference type="PROSITE" id="PS51779"/>
    </source>
</evidence>
<proteinExistence type="predicted"/>
<evidence type="ECO:0000256" key="6">
    <source>
        <dbReference type="PROSITE-ProRule" id="PRU01161"/>
    </source>
</evidence>
<feature type="short sequence motif" description="DGA/G" evidence="6">
    <location>
        <begin position="204"/>
        <end position="206"/>
    </location>
</feature>
<feature type="active site" description="Nucleophile" evidence="6">
    <location>
        <position position="60"/>
    </location>
</feature>
<keyword evidence="3 6" id="KW-0442">Lipid degradation</keyword>
<dbReference type="Pfam" id="PF19143">
    <property type="entry name" value="Omp85_2"/>
    <property type="match status" value="1"/>
</dbReference>
<dbReference type="GO" id="GO:0016787">
    <property type="term" value="F:hydrolase activity"/>
    <property type="evidence" value="ECO:0007669"/>
    <property type="project" value="UniProtKB-UniRule"/>
</dbReference>
<accession>A0A2H1E5K1</accession>
<dbReference type="Proteomes" id="UP000231564">
    <property type="component" value="Chromosome MARIT"/>
</dbReference>
<dbReference type="Gene3D" id="3.40.1090.10">
    <property type="entry name" value="Cytosolic phospholipase A2 catalytic domain"/>
    <property type="match status" value="2"/>
</dbReference>